<reference evidence="3" key="1">
    <citation type="journal article" date="2020" name="Stud. Mycol.">
        <title>101 Dothideomycetes genomes: a test case for predicting lifestyles and emergence of pathogens.</title>
        <authorList>
            <person name="Haridas S."/>
            <person name="Albert R."/>
            <person name="Binder M."/>
            <person name="Bloem J."/>
            <person name="Labutti K."/>
            <person name="Salamov A."/>
            <person name="Andreopoulos B."/>
            <person name="Baker S."/>
            <person name="Barry K."/>
            <person name="Bills G."/>
            <person name="Bluhm B."/>
            <person name="Cannon C."/>
            <person name="Castanera R."/>
            <person name="Culley D."/>
            <person name="Daum C."/>
            <person name="Ezra D."/>
            <person name="Gonzalez J."/>
            <person name="Henrissat B."/>
            <person name="Kuo A."/>
            <person name="Liang C."/>
            <person name="Lipzen A."/>
            <person name="Lutzoni F."/>
            <person name="Magnuson J."/>
            <person name="Mondo S."/>
            <person name="Nolan M."/>
            <person name="Ohm R."/>
            <person name="Pangilinan J."/>
            <person name="Park H.-J."/>
            <person name="Ramirez L."/>
            <person name="Alfaro M."/>
            <person name="Sun H."/>
            <person name="Tritt A."/>
            <person name="Yoshinaga Y."/>
            <person name="Zwiers L.-H."/>
            <person name="Turgeon B."/>
            <person name="Goodwin S."/>
            <person name="Spatafora J."/>
            <person name="Crous P."/>
            <person name="Grigoriev I."/>
        </authorList>
    </citation>
    <scope>NUCLEOTIDE SEQUENCE</scope>
    <source>
        <strain evidence="3">CBS 113979</strain>
    </source>
</reference>
<gene>
    <name evidence="3" type="ORF">K402DRAFT_399612</name>
</gene>
<proteinExistence type="predicted"/>
<feature type="chain" id="PRO_5026171974" evidence="2">
    <location>
        <begin position="18"/>
        <end position="149"/>
    </location>
</feature>
<feature type="signal peptide" evidence="2">
    <location>
        <begin position="1"/>
        <end position="17"/>
    </location>
</feature>
<organism evidence="3 4">
    <name type="scientific">Aulographum hederae CBS 113979</name>
    <dbReference type="NCBI Taxonomy" id="1176131"/>
    <lineage>
        <taxon>Eukaryota</taxon>
        <taxon>Fungi</taxon>
        <taxon>Dikarya</taxon>
        <taxon>Ascomycota</taxon>
        <taxon>Pezizomycotina</taxon>
        <taxon>Dothideomycetes</taxon>
        <taxon>Pleosporomycetidae</taxon>
        <taxon>Aulographales</taxon>
        <taxon>Aulographaceae</taxon>
    </lineage>
</organism>
<dbReference type="EMBL" id="ML977137">
    <property type="protein sequence ID" value="KAF1992512.1"/>
    <property type="molecule type" value="Genomic_DNA"/>
</dbReference>
<protein>
    <submittedName>
        <fullName evidence="3">Uncharacterized protein</fullName>
    </submittedName>
</protein>
<sequence>MLVPSLLVLAFGLTASAAPVALPNPPTVGDVDRYCFDPFRGTNLCQEVHPDNSRLPPAPVPAVARDDDLEARNPPTVGDVDRYCFEPFRGTNLCQEVHPDNSRLPPVGARDVEVRDPPAFGHVDTCIEPLCYEPLREAQPGDTIFPPVV</sequence>
<dbReference type="AlphaFoldDB" id="A0A6G1HHK3"/>
<evidence type="ECO:0000313" key="4">
    <source>
        <dbReference type="Proteomes" id="UP000800041"/>
    </source>
</evidence>
<keyword evidence="4" id="KW-1185">Reference proteome</keyword>
<accession>A0A6G1HHK3</accession>
<keyword evidence="2" id="KW-0732">Signal</keyword>
<dbReference type="Proteomes" id="UP000800041">
    <property type="component" value="Unassembled WGS sequence"/>
</dbReference>
<name>A0A6G1HHK3_9PEZI</name>
<evidence type="ECO:0000256" key="1">
    <source>
        <dbReference type="SAM" id="MobiDB-lite"/>
    </source>
</evidence>
<evidence type="ECO:0000313" key="3">
    <source>
        <dbReference type="EMBL" id="KAF1992512.1"/>
    </source>
</evidence>
<evidence type="ECO:0000256" key="2">
    <source>
        <dbReference type="SAM" id="SignalP"/>
    </source>
</evidence>
<feature type="region of interest" description="Disordered" evidence="1">
    <location>
        <begin position="50"/>
        <end position="76"/>
    </location>
</feature>